<keyword evidence="4" id="KW-1185">Reference proteome</keyword>
<dbReference type="PROSITE" id="PS50297">
    <property type="entry name" value="ANK_REP_REGION"/>
    <property type="match status" value="4"/>
</dbReference>
<dbReference type="InterPro" id="IPR020683">
    <property type="entry name" value="DUF3447"/>
</dbReference>
<evidence type="ECO:0000313" key="3">
    <source>
        <dbReference type="EMBL" id="EAY06733.1"/>
    </source>
</evidence>
<dbReference type="PRINTS" id="PR01415">
    <property type="entry name" value="ANKYRIN"/>
</dbReference>
<dbReference type="SMART" id="SM00248">
    <property type="entry name" value="ANK"/>
    <property type="match status" value="7"/>
</dbReference>
<evidence type="ECO:0000313" key="4">
    <source>
        <dbReference type="Proteomes" id="UP000001542"/>
    </source>
</evidence>
<reference evidence="3" key="2">
    <citation type="journal article" date="2007" name="Science">
        <title>Draft genome sequence of the sexually transmitted pathogen Trichomonas vaginalis.</title>
        <authorList>
            <person name="Carlton J.M."/>
            <person name="Hirt R.P."/>
            <person name="Silva J.C."/>
            <person name="Delcher A.L."/>
            <person name="Schatz M."/>
            <person name="Zhao Q."/>
            <person name="Wortman J.R."/>
            <person name="Bidwell S.L."/>
            <person name="Alsmark U.C.M."/>
            <person name="Besteiro S."/>
            <person name="Sicheritz-Ponten T."/>
            <person name="Noel C.J."/>
            <person name="Dacks J.B."/>
            <person name="Foster P.G."/>
            <person name="Simillion C."/>
            <person name="Van de Peer Y."/>
            <person name="Miranda-Saavedra D."/>
            <person name="Barton G.J."/>
            <person name="Westrop G.D."/>
            <person name="Mueller S."/>
            <person name="Dessi D."/>
            <person name="Fiori P.L."/>
            <person name="Ren Q."/>
            <person name="Paulsen I."/>
            <person name="Zhang H."/>
            <person name="Bastida-Corcuera F.D."/>
            <person name="Simoes-Barbosa A."/>
            <person name="Brown M.T."/>
            <person name="Hayes R.D."/>
            <person name="Mukherjee M."/>
            <person name="Okumura C.Y."/>
            <person name="Schneider R."/>
            <person name="Smith A.J."/>
            <person name="Vanacova S."/>
            <person name="Villalvazo M."/>
            <person name="Haas B.J."/>
            <person name="Pertea M."/>
            <person name="Feldblyum T.V."/>
            <person name="Utterback T.R."/>
            <person name="Shu C.L."/>
            <person name="Osoegawa K."/>
            <person name="de Jong P.J."/>
            <person name="Hrdy I."/>
            <person name="Horvathova L."/>
            <person name="Zubacova Z."/>
            <person name="Dolezal P."/>
            <person name="Malik S.B."/>
            <person name="Logsdon J.M. Jr."/>
            <person name="Henze K."/>
            <person name="Gupta A."/>
            <person name="Wang C.C."/>
            <person name="Dunne R.L."/>
            <person name="Upcroft J.A."/>
            <person name="Upcroft P."/>
            <person name="White O."/>
            <person name="Salzberg S.L."/>
            <person name="Tang P."/>
            <person name="Chiu C.-H."/>
            <person name="Lee Y.-S."/>
            <person name="Embley T.M."/>
            <person name="Coombs G.H."/>
            <person name="Mottram J.C."/>
            <person name="Tachezy J."/>
            <person name="Fraser-Liggett C.M."/>
            <person name="Johnson P.J."/>
        </authorList>
    </citation>
    <scope>NUCLEOTIDE SEQUENCE [LARGE SCALE GENOMIC DNA]</scope>
    <source>
        <strain evidence="3">G3</strain>
    </source>
</reference>
<feature type="repeat" description="ANK" evidence="1">
    <location>
        <begin position="344"/>
        <end position="376"/>
    </location>
</feature>
<evidence type="ECO:0000256" key="1">
    <source>
        <dbReference type="PROSITE-ProRule" id="PRU00023"/>
    </source>
</evidence>
<dbReference type="VEuPathDB" id="TrichDB:TVAGG3_0689040"/>
<dbReference type="SUPFAM" id="SSF48403">
    <property type="entry name" value="Ankyrin repeat"/>
    <property type="match status" value="1"/>
</dbReference>
<sequence length="466" mass="53540">MSDQDIHPNKYSELRSIYKYYIDSYNRLYHLKTEKEEDLNSIYKMLKTELIDSNKYPPQIIMRDILNIIPYNNRYTKSYLSLAKLVSDEYQVTEVNDICICSNFLFYKEYGIKLNKFEDFEIIKTENLEIHTENTTYKAIMYNDLERFISYTEREEFDDDQTLKSKLYPDSYNGYSLLELCCYHGAVDCFKLLRTKFNSEITQICLQFSFLGGNPEIMSECLKYKKLNQDCMIYAIISHNIDFVTFLMNECSIEIDLLYCGLYKNLESFFVYFDQTNDFNKCFVCSTIFGISSLCKYLISLGANINEKGEKGKTALHIAAENNSKEIAELLISHGANINEKDIFGQAALHKAAYKNSKEIAELLISHGANINEKDGLVKKALHTAANNNRKETAEVLILHGANIDEKNNFGQTALHKAALNNSKEIAELLISHGANINEKNKDERTALHIAALYNIGCPKVCLAQT</sequence>
<dbReference type="AlphaFoldDB" id="A2EKT6"/>
<dbReference type="Proteomes" id="UP000001542">
    <property type="component" value="Unassembled WGS sequence"/>
</dbReference>
<organism evidence="3 4">
    <name type="scientific">Trichomonas vaginalis (strain ATCC PRA-98 / G3)</name>
    <dbReference type="NCBI Taxonomy" id="412133"/>
    <lineage>
        <taxon>Eukaryota</taxon>
        <taxon>Metamonada</taxon>
        <taxon>Parabasalia</taxon>
        <taxon>Trichomonadida</taxon>
        <taxon>Trichomonadidae</taxon>
        <taxon>Trichomonas</taxon>
    </lineage>
</organism>
<dbReference type="InParanoid" id="A2EKT6"/>
<dbReference type="SUPFAM" id="SSF140860">
    <property type="entry name" value="Pseudo ankyrin repeat-like"/>
    <property type="match status" value="1"/>
</dbReference>
<name>A2EKT6_TRIV3</name>
<dbReference type="InterPro" id="IPR002110">
    <property type="entry name" value="Ankyrin_rpt"/>
</dbReference>
<dbReference type="STRING" id="5722.A2EKT6"/>
<keyword evidence="1" id="KW-0040">ANK repeat</keyword>
<accession>A2EKT6</accession>
<dbReference type="Pfam" id="PF12796">
    <property type="entry name" value="Ank_2"/>
    <property type="match status" value="2"/>
</dbReference>
<feature type="repeat" description="ANK" evidence="1">
    <location>
        <begin position="381"/>
        <end position="409"/>
    </location>
</feature>
<dbReference type="Gene3D" id="1.25.40.20">
    <property type="entry name" value="Ankyrin repeat-containing domain"/>
    <property type="match status" value="1"/>
</dbReference>
<reference evidence="3" key="1">
    <citation type="submission" date="2006-10" db="EMBL/GenBank/DDBJ databases">
        <authorList>
            <person name="Amadeo P."/>
            <person name="Zhao Q."/>
            <person name="Wortman J."/>
            <person name="Fraser-Liggett C."/>
            <person name="Carlton J."/>
        </authorList>
    </citation>
    <scope>NUCLEOTIDE SEQUENCE</scope>
    <source>
        <strain evidence="3">G3</strain>
    </source>
</reference>
<dbReference type="PANTHER" id="PTHR24182">
    <property type="entry name" value="ANKYRIN REPEAT AND SOCS BOX CONTAINING 4"/>
    <property type="match status" value="1"/>
</dbReference>
<proteinExistence type="predicted"/>
<dbReference type="Pfam" id="PF11929">
    <property type="entry name" value="DUF3447"/>
    <property type="match status" value="1"/>
</dbReference>
<dbReference type="EMBL" id="DS113416">
    <property type="protein sequence ID" value="EAY06733.1"/>
    <property type="molecule type" value="Genomic_DNA"/>
</dbReference>
<feature type="repeat" description="ANK" evidence="1">
    <location>
        <begin position="410"/>
        <end position="442"/>
    </location>
</feature>
<protein>
    <recommendedName>
        <fullName evidence="2">DUF3447 domain-containing protein</fullName>
    </recommendedName>
</protein>
<feature type="repeat" description="ANK" evidence="1">
    <location>
        <begin position="311"/>
        <end position="343"/>
    </location>
</feature>
<dbReference type="VEuPathDB" id="TrichDB:TVAG_104750"/>
<feature type="domain" description="DUF3447" evidence="2">
    <location>
        <begin position="197"/>
        <end position="272"/>
    </location>
</feature>
<dbReference type="InterPro" id="IPR036770">
    <property type="entry name" value="Ankyrin_rpt-contain_sf"/>
</dbReference>
<dbReference type="PROSITE" id="PS50088">
    <property type="entry name" value="ANK_REPEAT"/>
    <property type="match status" value="4"/>
</dbReference>
<dbReference type="PANTHER" id="PTHR24182:SF13">
    <property type="entry name" value="LD18443P"/>
    <property type="match status" value="1"/>
</dbReference>
<evidence type="ECO:0000259" key="2">
    <source>
        <dbReference type="Pfam" id="PF11929"/>
    </source>
</evidence>
<dbReference type="eggNOG" id="KOG0510">
    <property type="taxonomic scope" value="Eukaryota"/>
</dbReference>
<gene>
    <name evidence="3" type="ORF">TVAG_310200</name>
</gene>